<reference evidence="2" key="1">
    <citation type="submission" date="2021-12" db="EMBL/GenBank/DDBJ databases">
        <authorList>
            <person name="King R."/>
        </authorList>
    </citation>
    <scope>NUCLEOTIDE SEQUENCE</scope>
</reference>
<evidence type="ECO:0000256" key="1">
    <source>
        <dbReference type="SAM" id="MobiDB-lite"/>
    </source>
</evidence>
<evidence type="ECO:0000313" key="2">
    <source>
        <dbReference type="EMBL" id="CAH0564571.1"/>
    </source>
</evidence>
<dbReference type="EMBL" id="OV121140">
    <property type="protein sequence ID" value="CAH0564571.1"/>
    <property type="molecule type" value="Genomic_DNA"/>
</dbReference>
<accession>A0A9P0BIZ0</accession>
<gene>
    <name evidence="2" type="ORF">MELIAE_LOCUS13089</name>
</gene>
<evidence type="ECO:0000313" key="3">
    <source>
        <dbReference type="Proteomes" id="UP001154078"/>
    </source>
</evidence>
<feature type="region of interest" description="Disordered" evidence="1">
    <location>
        <begin position="1"/>
        <end position="23"/>
    </location>
</feature>
<dbReference type="Proteomes" id="UP001154078">
    <property type="component" value="Chromosome 9"/>
</dbReference>
<dbReference type="PANTHER" id="PTHR10773:SF19">
    <property type="match status" value="1"/>
</dbReference>
<protein>
    <submittedName>
        <fullName evidence="2">Uncharacterized protein</fullName>
    </submittedName>
</protein>
<organism evidence="2 3">
    <name type="scientific">Brassicogethes aeneus</name>
    <name type="common">Rape pollen beetle</name>
    <name type="synonym">Meligethes aeneus</name>
    <dbReference type="NCBI Taxonomy" id="1431903"/>
    <lineage>
        <taxon>Eukaryota</taxon>
        <taxon>Metazoa</taxon>
        <taxon>Ecdysozoa</taxon>
        <taxon>Arthropoda</taxon>
        <taxon>Hexapoda</taxon>
        <taxon>Insecta</taxon>
        <taxon>Pterygota</taxon>
        <taxon>Neoptera</taxon>
        <taxon>Endopterygota</taxon>
        <taxon>Coleoptera</taxon>
        <taxon>Polyphaga</taxon>
        <taxon>Cucujiformia</taxon>
        <taxon>Nitidulidae</taxon>
        <taxon>Meligethinae</taxon>
        <taxon>Brassicogethes</taxon>
    </lineage>
</organism>
<dbReference type="AlphaFoldDB" id="A0A9P0BIZ0"/>
<feature type="compositionally biased region" description="Polar residues" evidence="1">
    <location>
        <begin position="1"/>
        <end position="12"/>
    </location>
</feature>
<dbReference type="PANTHER" id="PTHR10773">
    <property type="entry name" value="DNA-DIRECTED RNA POLYMERASES I, II, AND III SUBUNIT RPABC2"/>
    <property type="match status" value="1"/>
</dbReference>
<sequence>MSGSQQHVASASSKEKRKKGWKQVVYKRKKIKMARVKGEKYENYRGNIVEARTQGKPCGCKSQCFTKVPEDVRNELFKNFYNLETKNEQDSYLQGLIDYRPISRRRPRVDANKARPKMYTFKYNIVTKEEKINVCKAAFLSLHCISSDRVRRVSDLLLLGKIPEDKRGRKSPEKEVVVLIP</sequence>
<dbReference type="OrthoDB" id="6755893at2759"/>
<name>A0A9P0BIZ0_BRAAE</name>
<keyword evidence="3" id="KW-1185">Reference proteome</keyword>
<proteinExistence type="predicted"/>